<feature type="domain" description="NACHT" evidence="2">
    <location>
        <begin position="272"/>
        <end position="391"/>
    </location>
</feature>
<gene>
    <name evidence="3" type="ORF">BRAFLDRAFT_69065</name>
</gene>
<evidence type="ECO:0000313" key="3">
    <source>
        <dbReference type="EMBL" id="EEN51541.1"/>
    </source>
</evidence>
<accession>C3Z6U5</accession>
<sequence>MSGARPKVIARRSSSSSSDEETGALCRQADSGELAVSSRDAQAYQDDLQLRLACQQPGTVQGINYTGHVEGRDNVLLQPGANCELTFNSPLIQHVTHVTYKDGTKVTYDAGEEGLRHQTHSADIDRLDDIASLASIPTGRPLTNVRRPQAQLPSTNQLEWLKWHLKRLYRTKLGEFQPLPWFDDLHLQLKDVYTNLQIVRKDRADRDLPFRRSGKREIGKRSLFDNGSNARDSRKDSGLIRIEQIFDVNRNGEILRTEDHGEFEDEETEKPKRIRIEGPPGIGKSIQCRKLACDWSSDSFQQFDFAFLLQMRYFSGDVKDAVFDQLLPEDTDIDKGGLWSYIRQTANQPKVLFILDGLDELKPQVRQTSDVIKLIQQRVMTDATVVVTSRPHECTADLKYCPLHCNIKGYTKSNSQEYIHKYFSGRPHLANSLGSRIARDQNLVELATNPLNTMLLCIVWEDNDGSLPSTISGLFSSLVLCIVKRYCHKNDIAVAGTEIPNNVFTQLVEMGRVAWEGLLRNEVNFDEADFQSMARGMEIFKLGFLTKDLGASRIEASFVWSFLHKTFQEYFAAVCLSKDVAIQEGLSDSVSTGMFEFIPHQLFLVEPRVRRLQANVSQTGPTFKERVLRSLKDDNLHQVCLFLVGILKTRARAVFECFRSRLLTLQCSGDNDAKDQHRALFLFCIKCLIESESDLDLVRVLYPCFPKTIDVSDLFAQVDNGTWRLCLPSILNAECPGVTRVDINLSTHPMTKEVASALVRNRFVTHLSITKVELDDMSVSSWNTEEQEAAHGGVPLWDVLTRAQSIRVFFAQILGLTTSDRDSTLMAKLFRAMSICTPLSSIILKLHMAMEESDWEFPGLLPDELHLPVDLLASSSTLSTFKLWIYGTLKHHSRAEEYYESDSDGGGVYGGVDELEGYVPTSVDDQAFNESFGKLLCESKTIQTFSLWLMYRCTVFRHAQNFPCILANMLSVTEVLRHIVLHFSFYHKQKGRDNPITYKELTRFHIFKLVEALAHNRTLRTFELFIDDDVGVSRNKEDCSSEEDEATEQPCQAGSNQSQTLGGHRLKKADQDCLWPSIASVFQCNTVLHELMLTFKYCLTESLESVQRMADAILALSGNSTLHTVKLSVILYRAKAGGRWDTSVSGIENVDEVFRALRNVVSTNTMLRCLHFHRADDPWRRASRERVSTMLSQNDKTWQLSVSKPALEQLASATHRNMVLKEFSIMGFRCEDEVDQELVDEMFSPVRDDLDITFSIY</sequence>
<dbReference type="AlphaFoldDB" id="C3Z6U5"/>
<dbReference type="InterPro" id="IPR027417">
    <property type="entry name" value="P-loop_NTPase"/>
</dbReference>
<name>C3Z6U5_BRAFL</name>
<dbReference type="PANTHER" id="PTHR46844:SF1">
    <property type="entry name" value="SLR5058 PROTEIN"/>
    <property type="match status" value="1"/>
</dbReference>
<evidence type="ECO:0000259" key="2">
    <source>
        <dbReference type="PROSITE" id="PS50837"/>
    </source>
</evidence>
<feature type="compositionally biased region" description="Polar residues" evidence="1">
    <location>
        <begin position="1049"/>
        <end position="1059"/>
    </location>
</feature>
<dbReference type="InterPro" id="IPR007111">
    <property type="entry name" value="NACHT_NTPase"/>
</dbReference>
<dbReference type="InParanoid" id="C3Z6U5"/>
<dbReference type="EMBL" id="GG666590">
    <property type="protein sequence ID" value="EEN51541.1"/>
    <property type="molecule type" value="Genomic_DNA"/>
</dbReference>
<reference evidence="3" key="1">
    <citation type="journal article" date="2008" name="Nature">
        <title>The amphioxus genome and the evolution of the chordate karyotype.</title>
        <authorList>
            <consortium name="US DOE Joint Genome Institute (JGI-PGF)"/>
            <person name="Putnam N.H."/>
            <person name="Butts T."/>
            <person name="Ferrier D.E.K."/>
            <person name="Furlong R.F."/>
            <person name="Hellsten U."/>
            <person name="Kawashima T."/>
            <person name="Robinson-Rechavi M."/>
            <person name="Shoguchi E."/>
            <person name="Terry A."/>
            <person name="Yu J.-K."/>
            <person name="Benito-Gutierrez E.L."/>
            <person name="Dubchak I."/>
            <person name="Garcia-Fernandez J."/>
            <person name="Gibson-Brown J.J."/>
            <person name="Grigoriev I.V."/>
            <person name="Horton A.C."/>
            <person name="de Jong P.J."/>
            <person name="Jurka J."/>
            <person name="Kapitonov V.V."/>
            <person name="Kohara Y."/>
            <person name="Kuroki Y."/>
            <person name="Lindquist E."/>
            <person name="Lucas S."/>
            <person name="Osoegawa K."/>
            <person name="Pennacchio L.A."/>
            <person name="Salamov A.A."/>
            <person name="Satou Y."/>
            <person name="Sauka-Spengler T."/>
            <person name="Schmutz J."/>
            <person name="Shin-I T."/>
            <person name="Toyoda A."/>
            <person name="Bronner-Fraser M."/>
            <person name="Fujiyama A."/>
            <person name="Holland L.Z."/>
            <person name="Holland P.W.H."/>
            <person name="Satoh N."/>
            <person name="Rokhsar D.S."/>
        </authorList>
    </citation>
    <scope>NUCLEOTIDE SEQUENCE [LARGE SCALE GENOMIC DNA]</scope>
    <source>
        <strain evidence="3">S238N-H82</strain>
        <tissue evidence="3">Testes</tissue>
    </source>
</reference>
<dbReference type="PANTHER" id="PTHR46844">
    <property type="entry name" value="SLR5058 PROTEIN"/>
    <property type="match status" value="1"/>
</dbReference>
<proteinExistence type="predicted"/>
<feature type="region of interest" description="Disordered" evidence="1">
    <location>
        <begin position="1"/>
        <end position="29"/>
    </location>
</feature>
<dbReference type="Gene3D" id="3.40.50.300">
    <property type="entry name" value="P-loop containing nucleotide triphosphate hydrolases"/>
    <property type="match status" value="1"/>
</dbReference>
<dbReference type="SUPFAM" id="SSF52540">
    <property type="entry name" value="P-loop containing nucleoside triphosphate hydrolases"/>
    <property type="match status" value="1"/>
</dbReference>
<dbReference type="Pfam" id="PF05729">
    <property type="entry name" value="NACHT"/>
    <property type="match status" value="1"/>
</dbReference>
<organism>
    <name type="scientific">Branchiostoma floridae</name>
    <name type="common">Florida lancelet</name>
    <name type="synonym">Amphioxus</name>
    <dbReference type="NCBI Taxonomy" id="7739"/>
    <lineage>
        <taxon>Eukaryota</taxon>
        <taxon>Metazoa</taxon>
        <taxon>Chordata</taxon>
        <taxon>Cephalochordata</taxon>
        <taxon>Leptocardii</taxon>
        <taxon>Amphioxiformes</taxon>
        <taxon>Branchiostomatidae</taxon>
        <taxon>Branchiostoma</taxon>
    </lineage>
</organism>
<dbReference type="eggNOG" id="ENOG502SANB">
    <property type="taxonomic scope" value="Eukaryota"/>
</dbReference>
<protein>
    <recommendedName>
        <fullName evidence="2">NACHT domain-containing protein</fullName>
    </recommendedName>
</protein>
<evidence type="ECO:0000256" key="1">
    <source>
        <dbReference type="SAM" id="MobiDB-lite"/>
    </source>
</evidence>
<feature type="region of interest" description="Disordered" evidence="1">
    <location>
        <begin position="1036"/>
        <end position="1059"/>
    </location>
</feature>
<dbReference type="PROSITE" id="PS50837">
    <property type="entry name" value="NACHT"/>
    <property type="match status" value="1"/>
</dbReference>